<dbReference type="OrthoDB" id="2152029at2759"/>
<sequence>MAFLRLGSLVIGWGKECQMVHMLSQQVQKNECFIICMICTFMVSYSTPLTCYFHLIGGVYTMGSGSGSSLSAHAPLRMIKSCSQIVDRVFCVDYRVSSAPPFESANPYPAALIDAIPGYQYLLHTAKFKPDNIIISGDSAGGHLAVALSCYLVQLDDPYLPLPRALILLLPSTDWGCTHDSDPTSSVHRNANSDFVAPFFTSGYTARALLAYLPEDEIRTNAWLSPSSLELSSPKGLFTGMPPTCIISGGAEHTVDPMRTLRDRIVADTNMENVLYLEYEDAVHDFLIFTFHEPERSQAPSGDCYLACKCHVASVCLLY</sequence>
<dbReference type="InterPro" id="IPR013094">
    <property type="entry name" value="AB_hydrolase_3"/>
</dbReference>
<dbReference type="InterPro" id="IPR050300">
    <property type="entry name" value="GDXG_lipolytic_enzyme"/>
</dbReference>
<dbReference type="InterPro" id="IPR033140">
    <property type="entry name" value="Lipase_GDXG_put_SER_AS"/>
</dbReference>
<dbReference type="PROSITE" id="PS01174">
    <property type="entry name" value="LIPASE_GDXG_SER"/>
    <property type="match status" value="1"/>
</dbReference>
<dbReference type="Pfam" id="PF07859">
    <property type="entry name" value="Abhydrolase_3"/>
    <property type="match status" value="1"/>
</dbReference>
<feature type="active site" evidence="3">
    <location>
        <position position="139"/>
    </location>
</feature>
<keyword evidence="6" id="KW-1185">Reference proteome</keyword>
<dbReference type="SUPFAM" id="SSF53474">
    <property type="entry name" value="alpha/beta-Hydrolases"/>
    <property type="match status" value="1"/>
</dbReference>
<comment type="similarity">
    <text evidence="1">Belongs to the 'GDXG' lipolytic enzyme family.</text>
</comment>
<organism evidence="5 6">
    <name type="scientific">Crucibulum laeve</name>
    <dbReference type="NCBI Taxonomy" id="68775"/>
    <lineage>
        <taxon>Eukaryota</taxon>
        <taxon>Fungi</taxon>
        <taxon>Dikarya</taxon>
        <taxon>Basidiomycota</taxon>
        <taxon>Agaricomycotina</taxon>
        <taxon>Agaricomycetes</taxon>
        <taxon>Agaricomycetidae</taxon>
        <taxon>Agaricales</taxon>
        <taxon>Agaricineae</taxon>
        <taxon>Nidulariaceae</taxon>
        <taxon>Crucibulum</taxon>
    </lineage>
</organism>
<reference evidence="5 6" key="1">
    <citation type="journal article" date="2019" name="Nat. Ecol. Evol.">
        <title>Megaphylogeny resolves global patterns of mushroom evolution.</title>
        <authorList>
            <person name="Varga T."/>
            <person name="Krizsan K."/>
            <person name="Foldi C."/>
            <person name="Dima B."/>
            <person name="Sanchez-Garcia M."/>
            <person name="Sanchez-Ramirez S."/>
            <person name="Szollosi G.J."/>
            <person name="Szarkandi J.G."/>
            <person name="Papp V."/>
            <person name="Albert L."/>
            <person name="Andreopoulos W."/>
            <person name="Angelini C."/>
            <person name="Antonin V."/>
            <person name="Barry K.W."/>
            <person name="Bougher N.L."/>
            <person name="Buchanan P."/>
            <person name="Buyck B."/>
            <person name="Bense V."/>
            <person name="Catcheside P."/>
            <person name="Chovatia M."/>
            <person name="Cooper J."/>
            <person name="Damon W."/>
            <person name="Desjardin D."/>
            <person name="Finy P."/>
            <person name="Geml J."/>
            <person name="Haridas S."/>
            <person name="Hughes K."/>
            <person name="Justo A."/>
            <person name="Karasinski D."/>
            <person name="Kautmanova I."/>
            <person name="Kiss B."/>
            <person name="Kocsube S."/>
            <person name="Kotiranta H."/>
            <person name="LaButti K.M."/>
            <person name="Lechner B.E."/>
            <person name="Liimatainen K."/>
            <person name="Lipzen A."/>
            <person name="Lukacs Z."/>
            <person name="Mihaltcheva S."/>
            <person name="Morgado L.N."/>
            <person name="Niskanen T."/>
            <person name="Noordeloos M.E."/>
            <person name="Ohm R.A."/>
            <person name="Ortiz-Santana B."/>
            <person name="Ovrebo C."/>
            <person name="Racz N."/>
            <person name="Riley R."/>
            <person name="Savchenko A."/>
            <person name="Shiryaev A."/>
            <person name="Soop K."/>
            <person name="Spirin V."/>
            <person name="Szebenyi C."/>
            <person name="Tomsovsky M."/>
            <person name="Tulloss R.E."/>
            <person name="Uehling J."/>
            <person name="Grigoriev I.V."/>
            <person name="Vagvolgyi C."/>
            <person name="Papp T."/>
            <person name="Martin F.M."/>
            <person name="Miettinen O."/>
            <person name="Hibbett D.S."/>
            <person name="Nagy L.G."/>
        </authorList>
    </citation>
    <scope>NUCLEOTIDE SEQUENCE [LARGE SCALE GENOMIC DNA]</scope>
    <source>
        <strain evidence="5 6">CBS 166.37</strain>
    </source>
</reference>
<evidence type="ECO:0000256" key="1">
    <source>
        <dbReference type="ARBA" id="ARBA00010515"/>
    </source>
</evidence>
<dbReference type="InterPro" id="IPR029058">
    <property type="entry name" value="AB_hydrolase_fold"/>
</dbReference>
<feature type="domain" description="Alpha/beta hydrolase fold-3" evidence="4">
    <location>
        <begin position="52"/>
        <end position="287"/>
    </location>
</feature>
<dbReference type="PANTHER" id="PTHR48081:SF26">
    <property type="entry name" value="ALPHA_BETA HYDROLASE FOLD-3 DOMAIN-CONTAINING PROTEIN"/>
    <property type="match status" value="1"/>
</dbReference>
<keyword evidence="2 5" id="KW-0378">Hydrolase</keyword>
<gene>
    <name evidence="5" type="ORF">BDQ12DRAFT_679363</name>
</gene>
<dbReference type="EMBL" id="ML213595">
    <property type="protein sequence ID" value="TFK41377.1"/>
    <property type="molecule type" value="Genomic_DNA"/>
</dbReference>
<dbReference type="GO" id="GO:0016787">
    <property type="term" value="F:hydrolase activity"/>
    <property type="evidence" value="ECO:0007669"/>
    <property type="project" value="UniProtKB-KW"/>
</dbReference>
<protein>
    <submittedName>
        <fullName evidence="5">Alpha/Beta hydrolase protein</fullName>
    </submittedName>
</protein>
<accession>A0A5C3M930</accession>
<name>A0A5C3M930_9AGAR</name>
<evidence type="ECO:0000313" key="6">
    <source>
        <dbReference type="Proteomes" id="UP000308652"/>
    </source>
</evidence>
<dbReference type="PANTHER" id="PTHR48081">
    <property type="entry name" value="AB HYDROLASE SUPERFAMILY PROTEIN C4A8.06C"/>
    <property type="match status" value="1"/>
</dbReference>
<evidence type="ECO:0000256" key="3">
    <source>
        <dbReference type="PROSITE-ProRule" id="PRU10038"/>
    </source>
</evidence>
<dbReference type="AlphaFoldDB" id="A0A5C3M930"/>
<dbReference type="Gene3D" id="3.40.50.1820">
    <property type="entry name" value="alpha/beta hydrolase"/>
    <property type="match status" value="1"/>
</dbReference>
<evidence type="ECO:0000259" key="4">
    <source>
        <dbReference type="Pfam" id="PF07859"/>
    </source>
</evidence>
<dbReference type="STRING" id="68775.A0A5C3M930"/>
<evidence type="ECO:0000256" key="2">
    <source>
        <dbReference type="ARBA" id="ARBA00022801"/>
    </source>
</evidence>
<dbReference type="Proteomes" id="UP000308652">
    <property type="component" value="Unassembled WGS sequence"/>
</dbReference>
<proteinExistence type="inferred from homology"/>
<evidence type="ECO:0000313" key="5">
    <source>
        <dbReference type="EMBL" id="TFK41377.1"/>
    </source>
</evidence>